<keyword evidence="9" id="KW-1185">Reference proteome</keyword>
<organism evidence="8 9">
    <name type="scientific">Exophiala spinifera</name>
    <dbReference type="NCBI Taxonomy" id="91928"/>
    <lineage>
        <taxon>Eukaryota</taxon>
        <taxon>Fungi</taxon>
        <taxon>Dikarya</taxon>
        <taxon>Ascomycota</taxon>
        <taxon>Pezizomycotina</taxon>
        <taxon>Eurotiomycetes</taxon>
        <taxon>Chaetothyriomycetidae</taxon>
        <taxon>Chaetothyriales</taxon>
        <taxon>Herpotrichiellaceae</taxon>
        <taxon>Exophiala</taxon>
    </lineage>
</organism>
<dbReference type="OrthoDB" id="267048at2759"/>
<dbReference type="InterPro" id="IPR035979">
    <property type="entry name" value="RBD_domain_sf"/>
</dbReference>
<dbReference type="RefSeq" id="XP_016233265.1">
    <property type="nucleotide sequence ID" value="XM_016382562.1"/>
</dbReference>
<evidence type="ECO:0000256" key="4">
    <source>
        <dbReference type="ARBA" id="ARBA00023242"/>
    </source>
</evidence>
<proteinExistence type="predicted"/>
<feature type="compositionally biased region" description="Acidic residues" evidence="6">
    <location>
        <begin position="299"/>
        <end position="314"/>
    </location>
</feature>
<feature type="region of interest" description="Disordered" evidence="6">
    <location>
        <begin position="231"/>
        <end position="321"/>
    </location>
</feature>
<feature type="compositionally biased region" description="Basic and acidic residues" evidence="6">
    <location>
        <begin position="699"/>
        <end position="719"/>
    </location>
</feature>
<dbReference type="GO" id="GO:0003729">
    <property type="term" value="F:mRNA binding"/>
    <property type="evidence" value="ECO:0007669"/>
    <property type="project" value="TreeGrafter"/>
</dbReference>
<dbReference type="InterPro" id="IPR034808">
    <property type="entry name" value="Nop4p_RRM3"/>
</dbReference>
<evidence type="ECO:0000256" key="6">
    <source>
        <dbReference type="SAM" id="MobiDB-lite"/>
    </source>
</evidence>
<evidence type="ECO:0000313" key="9">
    <source>
        <dbReference type="Proteomes" id="UP000053328"/>
    </source>
</evidence>
<dbReference type="GO" id="GO:0005730">
    <property type="term" value="C:nucleolus"/>
    <property type="evidence" value="ECO:0007669"/>
    <property type="project" value="TreeGrafter"/>
</dbReference>
<feature type="region of interest" description="Disordered" evidence="6">
    <location>
        <begin position="1"/>
        <end position="39"/>
    </location>
</feature>
<feature type="compositionally biased region" description="Low complexity" evidence="6">
    <location>
        <begin position="251"/>
        <end position="261"/>
    </location>
</feature>
<dbReference type="Gene3D" id="3.30.70.330">
    <property type="match status" value="4"/>
</dbReference>
<accession>A0A0D2BPN5</accession>
<evidence type="ECO:0000256" key="2">
    <source>
        <dbReference type="ARBA" id="ARBA00022737"/>
    </source>
</evidence>
<dbReference type="Proteomes" id="UP000053328">
    <property type="component" value="Unassembled WGS sequence"/>
</dbReference>
<name>A0A0D2BPN5_9EURO</name>
<evidence type="ECO:0000313" key="8">
    <source>
        <dbReference type="EMBL" id="KIW13049.1"/>
    </source>
</evidence>
<feature type="compositionally biased region" description="Acidic residues" evidence="6">
    <location>
        <begin position="272"/>
        <end position="293"/>
    </location>
</feature>
<dbReference type="InterPro" id="IPR012677">
    <property type="entry name" value="Nucleotide-bd_a/b_plait_sf"/>
</dbReference>
<dbReference type="InterPro" id="IPR000504">
    <property type="entry name" value="RRM_dom"/>
</dbReference>
<feature type="domain" description="RRM" evidence="7">
    <location>
        <begin position="150"/>
        <end position="228"/>
    </location>
</feature>
<feature type="domain" description="RRM" evidence="7">
    <location>
        <begin position="322"/>
        <end position="434"/>
    </location>
</feature>
<dbReference type="InterPro" id="IPR051945">
    <property type="entry name" value="RRM_MRD1_RNA_proc_ribogen"/>
</dbReference>
<feature type="domain" description="RRM" evidence="7">
    <location>
        <begin position="507"/>
        <end position="639"/>
    </location>
</feature>
<protein>
    <recommendedName>
        <fullName evidence="7">RRM domain-containing protein</fullName>
    </recommendedName>
</protein>
<comment type="subcellular location">
    <subcellularLocation>
        <location evidence="1">Nucleus</location>
    </subcellularLocation>
</comment>
<feature type="compositionally biased region" description="Basic and acidic residues" evidence="6">
    <location>
        <begin position="137"/>
        <end position="146"/>
    </location>
</feature>
<feature type="compositionally biased region" description="Basic and acidic residues" evidence="6">
    <location>
        <begin position="649"/>
        <end position="677"/>
    </location>
</feature>
<feature type="region of interest" description="Disordered" evidence="6">
    <location>
        <begin position="117"/>
        <end position="148"/>
    </location>
</feature>
<dbReference type="STRING" id="91928.A0A0D2BPN5"/>
<dbReference type="HOGENOM" id="CLU_011608_3_0_1"/>
<dbReference type="VEuPathDB" id="FungiDB:PV08_08236"/>
<feature type="compositionally biased region" description="Basic residues" evidence="6">
    <location>
        <begin position="720"/>
        <end position="739"/>
    </location>
</feature>
<feature type="compositionally biased region" description="Basic and acidic residues" evidence="6">
    <location>
        <begin position="394"/>
        <end position="404"/>
    </location>
</feature>
<gene>
    <name evidence="8" type="ORF">PV08_08236</name>
</gene>
<reference evidence="8 9" key="1">
    <citation type="submission" date="2015-01" db="EMBL/GenBank/DDBJ databases">
        <title>The Genome Sequence of Exophiala spinifera CBS89968.</title>
        <authorList>
            <consortium name="The Broad Institute Genomics Platform"/>
            <person name="Cuomo C."/>
            <person name="de Hoog S."/>
            <person name="Gorbushina A."/>
            <person name="Stielow B."/>
            <person name="Teixiera M."/>
            <person name="Abouelleil A."/>
            <person name="Chapman S.B."/>
            <person name="Priest M."/>
            <person name="Young S.K."/>
            <person name="Wortman J."/>
            <person name="Nusbaum C."/>
            <person name="Birren B."/>
        </authorList>
    </citation>
    <scope>NUCLEOTIDE SEQUENCE [LARGE SCALE GENOMIC DNA]</scope>
    <source>
        <strain evidence="8 9">CBS 89968</strain>
    </source>
</reference>
<keyword evidence="4" id="KW-0539">Nucleus</keyword>
<dbReference type="FunFam" id="3.30.70.330:FF:000406">
    <property type="entry name" value="Related to Nucleolar protein NOP4"/>
    <property type="match status" value="1"/>
</dbReference>
<dbReference type="PROSITE" id="PS50102">
    <property type="entry name" value="RRM"/>
    <property type="match status" value="4"/>
</dbReference>
<dbReference type="SUPFAM" id="SSF54928">
    <property type="entry name" value="RNA-binding domain, RBD"/>
    <property type="match status" value="3"/>
</dbReference>
<dbReference type="Pfam" id="PF00076">
    <property type="entry name" value="RRM_1"/>
    <property type="match status" value="3"/>
</dbReference>
<dbReference type="PANTHER" id="PTHR48039:SF5">
    <property type="entry name" value="RNA-BINDING PROTEIN 28"/>
    <property type="match status" value="1"/>
</dbReference>
<evidence type="ECO:0000259" key="7">
    <source>
        <dbReference type="PROSITE" id="PS50102"/>
    </source>
</evidence>
<dbReference type="EMBL" id="KN847497">
    <property type="protein sequence ID" value="KIW13049.1"/>
    <property type="molecule type" value="Genomic_DNA"/>
</dbReference>
<feature type="compositionally biased region" description="Basic and acidic residues" evidence="6">
    <location>
        <begin position="231"/>
        <end position="243"/>
    </location>
</feature>
<dbReference type="PANTHER" id="PTHR48039">
    <property type="entry name" value="RNA-BINDING MOTIF PROTEIN 14B"/>
    <property type="match status" value="1"/>
</dbReference>
<dbReference type="CDD" id="cd12676">
    <property type="entry name" value="RRM3_Nop4p"/>
    <property type="match status" value="1"/>
</dbReference>
<dbReference type="GeneID" id="27335319"/>
<dbReference type="SMART" id="SM00360">
    <property type="entry name" value="RRM"/>
    <property type="match status" value="4"/>
</dbReference>
<evidence type="ECO:0000256" key="5">
    <source>
        <dbReference type="PROSITE-ProRule" id="PRU00176"/>
    </source>
</evidence>
<keyword evidence="3 5" id="KW-0694">RNA-binding</keyword>
<evidence type="ECO:0000256" key="3">
    <source>
        <dbReference type="ARBA" id="ARBA00022884"/>
    </source>
</evidence>
<feature type="region of interest" description="Disordered" evidence="6">
    <location>
        <begin position="383"/>
        <end position="404"/>
    </location>
</feature>
<evidence type="ECO:0000256" key="1">
    <source>
        <dbReference type="ARBA" id="ARBA00004123"/>
    </source>
</evidence>
<dbReference type="AlphaFoldDB" id="A0A0D2BPN5"/>
<sequence>MASSTKRRKLSDDNYETVPSSAEKPVVQDGAPPKEQRNSLFVRSLPASVTTERLAEHFSQSFPLKHAIVVVDPETKISKGFGFVTFADAEDAQAAIEQFNNTTLDGRKIKVEAALSRHRETEEGLKTSQNRTAAELRAQREKEKTQEQPPRLIVRNLPWSIKTGDDLAVLFRSYGKVKHAVVPQKGPRVQYGFGIVVLRGKKNAERAIAGVNGKEVDGRTLAVDWAVDKETWEKQQKHQHDNSKSPSQTVDADAAAEAASDIAEDSYINEHIDDDDDDDDAVPEDDSDDEVVDDIDRVDLEEDDSEVDASEDEEQHDRRNDSTVFIRNLPFTADDDSLKEHFSSFGPVRYARVVYDQETERSRGTAFVCFYKVDDAKACVKDAPKPPSVTAANDNEKKRKGEAMKHSILQNEATDPSGRYTLEGRVLQVSRALSRGDADRRAAEASEKRDIRDRDKRRLYLLSEGSIPRGSKLYELLGKTEIDIRESSARQRQSIIKNNPNLCLSLTRLSVRNLPRHVDSKQLKALAREAVVGFAKDVKAGLRQPLSKEEIRREGQEMKEAERQRRFAGKGIVKQAKVVFEDQKGSKVQDGAGRSRGYGFIEYASHRNALAGLRWLNGHMVKSADGERGKRLIVEFAIENAQVIQRRNEKERRFKENRGKKAHSENAGDDKKQRDGPAKAGKGSKKRKHREGEAEGGGESEKKEKKNIGDAVKEDEKNSIAKRNRIIAKKRQARKNRKG</sequence>
<feature type="region of interest" description="Disordered" evidence="6">
    <location>
        <begin position="649"/>
        <end position="739"/>
    </location>
</feature>
<feature type="domain" description="RRM" evidence="7">
    <location>
        <begin position="38"/>
        <end position="116"/>
    </location>
</feature>
<keyword evidence="2" id="KW-0677">Repeat</keyword>